<dbReference type="AlphaFoldDB" id="A0A2V1EDB9"/>
<organism evidence="11 12">
    <name type="scientific">Periconia macrospinosa</name>
    <dbReference type="NCBI Taxonomy" id="97972"/>
    <lineage>
        <taxon>Eukaryota</taxon>
        <taxon>Fungi</taxon>
        <taxon>Dikarya</taxon>
        <taxon>Ascomycota</taxon>
        <taxon>Pezizomycotina</taxon>
        <taxon>Dothideomycetes</taxon>
        <taxon>Pleosporomycetidae</taxon>
        <taxon>Pleosporales</taxon>
        <taxon>Massarineae</taxon>
        <taxon>Periconiaceae</taxon>
        <taxon>Periconia</taxon>
    </lineage>
</organism>
<evidence type="ECO:0000256" key="7">
    <source>
        <dbReference type="ARBA" id="ARBA00023242"/>
    </source>
</evidence>
<dbReference type="EMBL" id="KZ805300">
    <property type="protein sequence ID" value="PVI08533.1"/>
    <property type="molecule type" value="Genomic_DNA"/>
</dbReference>
<dbReference type="GO" id="GO:0006357">
    <property type="term" value="P:regulation of transcription by RNA polymerase II"/>
    <property type="evidence" value="ECO:0007669"/>
    <property type="project" value="InterPro"/>
</dbReference>
<keyword evidence="12" id="KW-1185">Reference proteome</keyword>
<name>A0A2V1EDB9_9PLEO</name>
<evidence type="ECO:0000256" key="8">
    <source>
        <dbReference type="ARBA" id="ARBA00032018"/>
    </source>
</evidence>
<dbReference type="OrthoDB" id="2160599at2759"/>
<dbReference type="GO" id="GO:0003712">
    <property type="term" value="F:transcription coregulator activity"/>
    <property type="evidence" value="ECO:0007669"/>
    <property type="project" value="InterPro"/>
</dbReference>
<sequence length="394" mass="41962">MSQSAKRQRTSYSPASPPYHIAAKPSETKTLIVQPNPPPSPPYPSMNSQSNGGFSSSAIGPPSVMTPPASVVMSQQYSPSGLTAGNPPTTFTPASTAGPSNSMHIDSDGDAMMLDTQDSDAAIRLGGRRRTDHNRQPRNIFAPDGGVAAAKGICGSQLFLGCQSSKPSRPHASQDLFELYKLGPLARSVARTNPVTGEKTNKLRKSYEGQIKKMQIAGKHKAVKMDGKFTGLMSLPEEEYYATVVSDKDVSKVGLNSQGTGLNTSLGDLVNRALGGIGPGGLSHSEMIKHRQYIGTDDTAKPKPNLEPTPHRATPSASGTPNTHTPISRISRPERTGSKRQYTDGSYSGYGEGYADDFADSTGGEDNAQGNFAKRRKMGLEQRSRQVEVGGVRR</sequence>
<accession>A0A2V1EDB9</accession>
<evidence type="ECO:0000256" key="1">
    <source>
        <dbReference type="ARBA" id="ARBA00004123"/>
    </source>
</evidence>
<feature type="region of interest" description="Disordered" evidence="10">
    <location>
        <begin position="295"/>
        <end position="394"/>
    </location>
</feature>
<evidence type="ECO:0000256" key="3">
    <source>
        <dbReference type="ARBA" id="ARBA00019615"/>
    </source>
</evidence>
<comment type="similarity">
    <text evidence="2 9">Belongs to the Mediator complex subunit 19 family.</text>
</comment>
<evidence type="ECO:0000256" key="5">
    <source>
        <dbReference type="ARBA" id="ARBA00023159"/>
    </source>
</evidence>
<feature type="region of interest" description="Disordered" evidence="10">
    <location>
        <begin position="1"/>
        <end position="112"/>
    </location>
</feature>
<dbReference type="Proteomes" id="UP000244855">
    <property type="component" value="Unassembled WGS sequence"/>
</dbReference>
<evidence type="ECO:0000313" key="12">
    <source>
        <dbReference type="Proteomes" id="UP000244855"/>
    </source>
</evidence>
<evidence type="ECO:0000256" key="2">
    <source>
        <dbReference type="ARBA" id="ARBA00009259"/>
    </source>
</evidence>
<feature type="compositionally biased region" description="Pro residues" evidence="10">
    <location>
        <begin position="35"/>
        <end position="44"/>
    </location>
</feature>
<keyword evidence="6 9" id="KW-0804">Transcription</keyword>
<feature type="compositionally biased region" description="Polar residues" evidence="10">
    <location>
        <begin position="1"/>
        <end position="14"/>
    </location>
</feature>
<keyword evidence="5 9" id="KW-0010">Activator</keyword>
<gene>
    <name evidence="9" type="primary">MED19</name>
    <name evidence="11" type="ORF">DM02DRAFT_637272</name>
</gene>
<dbReference type="GO" id="GO:0016592">
    <property type="term" value="C:mediator complex"/>
    <property type="evidence" value="ECO:0007669"/>
    <property type="project" value="InterPro"/>
</dbReference>
<dbReference type="STRING" id="97972.A0A2V1EDB9"/>
<evidence type="ECO:0000256" key="9">
    <source>
        <dbReference type="RuleBase" id="RU364151"/>
    </source>
</evidence>
<evidence type="ECO:0000313" key="11">
    <source>
        <dbReference type="EMBL" id="PVI08533.1"/>
    </source>
</evidence>
<evidence type="ECO:0000256" key="10">
    <source>
        <dbReference type="SAM" id="MobiDB-lite"/>
    </source>
</evidence>
<keyword evidence="7 9" id="KW-0539">Nucleus</keyword>
<comment type="function">
    <text evidence="9">Component of the Mediator complex, a coactivator involved in the regulated transcription of nearly all RNA polymerase II-dependent genes. Mediator functions as a bridge to convey information from gene-specific regulatory proteins to the basal RNA polymerase II transcription machinery. Mediator is recruited to promoters by direct interactions with regulatory proteins and serves as a scaffold for the assembly of a functional preinitiation complex with RNA polymerase II and the general transcription factors.</text>
</comment>
<comment type="subcellular location">
    <subcellularLocation>
        <location evidence="1 9">Nucleus</location>
    </subcellularLocation>
</comment>
<dbReference type="InterPro" id="IPR013942">
    <property type="entry name" value="Mediator_Med19_fun"/>
</dbReference>
<feature type="compositionally biased region" description="Polar residues" evidence="10">
    <location>
        <begin position="315"/>
        <end position="328"/>
    </location>
</feature>
<dbReference type="Pfam" id="PF08633">
    <property type="entry name" value="Rox3"/>
    <property type="match status" value="1"/>
</dbReference>
<comment type="subunit">
    <text evidence="9">Component of the Mediator complex.</text>
</comment>
<feature type="compositionally biased region" description="Polar residues" evidence="10">
    <location>
        <begin position="72"/>
        <end position="104"/>
    </location>
</feature>
<protein>
    <recommendedName>
        <fullName evidence="3 9">Mediator of RNA polymerase II transcription subunit 19</fullName>
    </recommendedName>
    <alternativeName>
        <fullName evidence="8 9">Mediator complex subunit 19</fullName>
    </alternativeName>
</protein>
<evidence type="ECO:0000256" key="6">
    <source>
        <dbReference type="ARBA" id="ARBA00023163"/>
    </source>
</evidence>
<evidence type="ECO:0000256" key="4">
    <source>
        <dbReference type="ARBA" id="ARBA00023015"/>
    </source>
</evidence>
<keyword evidence="4 9" id="KW-0805">Transcription regulation</keyword>
<reference evidence="11 12" key="1">
    <citation type="journal article" date="2018" name="Sci. Rep.">
        <title>Comparative genomics provides insights into the lifestyle and reveals functional heterogeneity of dark septate endophytic fungi.</title>
        <authorList>
            <person name="Knapp D.G."/>
            <person name="Nemeth J.B."/>
            <person name="Barry K."/>
            <person name="Hainaut M."/>
            <person name="Henrissat B."/>
            <person name="Johnson J."/>
            <person name="Kuo A."/>
            <person name="Lim J.H.P."/>
            <person name="Lipzen A."/>
            <person name="Nolan M."/>
            <person name="Ohm R.A."/>
            <person name="Tamas L."/>
            <person name="Grigoriev I.V."/>
            <person name="Spatafora J.W."/>
            <person name="Nagy L.G."/>
            <person name="Kovacs G.M."/>
        </authorList>
    </citation>
    <scope>NUCLEOTIDE SEQUENCE [LARGE SCALE GENOMIC DNA]</scope>
    <source>
        <strain evidence="11 12">DSE2036</strain>
    </source>
</reference>
<proteinExistence type="inferred from homology"/>